<organism evidence="1 2">
    <name type="scientific">Linnemannia hyalina</name>
    <dbReference type="NCBI Taxonomy" id="64524"/>
    <lineage>
        <taxon>Eukaryota</taxon>
        <taxon>Fungi</taxon>
        <taxon>Fungi incertae sedis</taxon>
        <taxon>Mucoromycota</taxon>
        <taxon>Mortierellomycotina</taxon>
        <taxon>Mortierellomycetes</taxon>
        <taxon>Mortierellales</taxon>
        <taxon>Mortierellaceae</taxon>
        <taxon>Linnemannia</taxon>
    </lineage>
</organism>
<proteinExistence type="predicted"/>
<accession>A0A9P7XRW0</accession>
<evidence type="ECO:0000313" key="1">
    <source>
        <dbReference type="EMBL" id="KAG9066021.1"/>
    </source>
</evidence>
<protein>
    <submittedName>
        <fullName evidence="1">Uncharacterized protein</fullName>
    </submittedName>
</protein>
<reference evidence="1" key="1">
    <citation type="submission" date="2021-06" db="EMBL/GenBank/DDBJ databases">
        <title>Genome Sequence of Mortierella hyaline Strain SCG-10, a Cold-Adapted, Nitrate-Reducing Fungus Isolated from Soil in Minnesota, USA.</title>
        <authorList>
            <person name="Aldossari N."/>
        </authorList>
    </citation>
    <scope>NUCLEOTIDE SEQUENCE</scope>
    <source>
        <strain evidence="1">SCG-10</strain>
    </source>
</reference>
<dbReference type="Proteomes" id="UP000707451">
    <property type="component" value="Unassembled WGS sequence"/>
</dbReference>
<keyword evidence="2" id="KW-1185">Reference proteome</keyword>
<comment type="caution">
    <text evidence="1">The sequence shown here is derived from an EMBL/GenBank/DDBJ whole genome shotgun (WGS) entry which is preliminary data.</text>
</comment>
<dbReference type="AlphaFoldDB" id="A0A9P7XRW0"/>
<dbReference type="EMBL" id="JAHRHY010000010">
    <property type="protein sequence ID" value="KAG9066021.1"/>
    <property type="molecule type" value="Genomic_DNA"/>
</dbReference>
<evidence type="ECO:0000313" key="2">
    <source>
        <dbReference type="Proteomes" id="UP000707451"/>
    </source>
</evidence>
<dbReference type="OrthoDB" id="10450483at2759"/>
<sequence>MCLPLGLQGESTIHNGQPLRAFSFIQHIYTCNPRTAFHLHNYRHLQSYRLHDPQRLEEYVLSLQDSSLSHFPYEVTVRRGNPVLEERRVDEMNDDFCEVMLDDKSHYGDKSYCSESYYGDGSHYTDDDPYYTVQYGQLLH</sequence>
<gene>
    <name evidence="1" type="ORF">KI688_001240</name>
</gene>
<name>A0A9P7XRW0_9FUNG</name>